<dbReference type="AlphaFoldDB" id="A0A846LIP7"/>
<feature type="compositionally biased region" description="Low complexity" evidence="1">
    <location>
        <begin position="215"/>
        <end position="226"/>
    </location>
</feature>
<reference evidence="2" key="1">
    <citation type="journal article" date="2014" name="Int. J. Syst. Evol. Microbiol.">
        <title>Complete genome of a new Firmicutes species belonging to the dominant human colonic microbiota ('Ruminococcus bicirculans') reveals two chromosomes and a selective capacity to utilize plant glucans.</title>
        <authorList>
            <consortium name="NISC Comparative Sequencing Program"/>
            <person name="Wegmann U."/>
            <person name="Louis P."/>
            <person name="Goesmann A."/>
            <person name="Henrissat B."/>
            <person name="Duncan S.H."/>
            <person name="Flint H.J."/>
        </authorList>
    </citation>
    <scope>NUCLEOTIDE SEQUENCE</scope>
    <source>
        <strain evidence="2">CGMCC 4.5581</strain>
    </source>
</reference>
<dbReference type="Proteomes" id="UP000648663">
    <property type="component" value="Unassembled WGS sequence"/>
</dbReference>
<dbReference type="InterPro" id="IPR003772">
    <property type="entry name" value="YceD"/>
</dbReference>
<dbReference type="RefSeq" id="WP_166755282.1">
    <property type="nucleotide sequence ID" value="NZ_BAABJU010000015.1"/>
</dbReference>
<gene>
    <name evidence="3" type="ORF">FB380_002429</name>
    <name evidence="2" type="ORF">GCM10011589_27580</name>
</gene>
<feature type="region of interest" description="Disordered" evidence="1">
    <location>
        <begin position="1"/>
        <end position="41"/>
    </location>
</feature>
<reference evidence="2" key="4">
    <citation type="submission" date="2024-05" db="EMBL/GenBank/DDBJ databases">
        <authorList>
            <person name="Sun Q."/>
            <person name="Zhou Y."/>
        </authorList>
    </citation>
    <scope>NUCLEOTIDE SEQUENCE</scope>
    <source>
        <strain evidence="2">CGMCC 4.5581</strain>
    </source>
</reference>
<feature type="compositionally biased region" description="Polar residues" evidence="1">
    <location>
        <begin position="230"/>
        <end position="241"/>
    </location>
</feature>
<sequence length="241" mass="25649">MPASSARSTGPSSGAASTDARRPVGDPVDKQLPTPAEKAAEKAWKVDLRELGRRAGSMREWEKTLPALDGWGVEMIGVPEGAPVQLHLRLESVMEGVLVTGQVELPVTGQCARCLDPVEDTLELDVQELYAYAGSTTEATSGEDEVRRIDGERLDLAPLVRDAVVLTLPLSPTCRPDCAGLCVDCGERLDDLPADHSHEVLDPRWAGLAARFTETADSADPTDSAAGPQPGSTSRTNPEEN</sequence>
<evidence type="ECO:0000313" key="5">
    <source>
        <dbReference type="Proteomes" id="UP000648663"/>
    </source>
</evidence>
<evidence type="ECO:0000313" key="2">
    <source>
        <dbReference type="EMBL" id="GGL69777.1"/>
    </source>
</evidence>
<reference evidence="5" key="2">
    <citation type="journal article" date="2019" name="Int. J. Syst. Evol. Microbiol.">
        <title>The Global Catalogue of Microorganisms (GCM) 10K type strain sequencing project: providing services to taxonomists for standard genome sequencing and annotation.</title>
        <authorList>
            <consortium name="The Broad Institute Genomics Platform"/>
            <consortium name="The Broad Institute Genome Sequencing Center for Infectious Disease"/>
            <person name="Wu L."/>
            <person name="Ma J."/>
        </authorList>
    </citation>
    <scope>NUCLEOTIDE SEQUENCE [LARGE SCALE GENOMIC DNA]</scope>
    <source>
        <strain evidence="5">CGMCC 4.5581</strain>
    </source>
</reference>
<accession>A0A846LIP7</accession>
<evidence type="ECO:0000313" key="4">
    <source>
        <dbReference type="Proteomes" id="UP000552836"/>
    </source>
</evidence>
<feature type="compositionally biased region" description="Basic and acidic residues" evidence="1">
    <location>
        <begin position="19"/>
        <end position="29"/>
    </location>
</feature>
<keyword evidence="5" id="KW-1185">Reference proteome</keyword>
<protein>
    <submittedName>
        <fullName evidence="2">Metal-binding protein</fullName>
    </submittedName>
</protein>
<dbReference type="EMBL" id="BMMI01000005">
    <property type="protein sequence ID" value="GGL69777.1"/>
    <property type="molecule type" value="Genomic_DNA"/>
</dbReference>
<feature type="compositionally biased region" description="Polar residues" evidence="1">
    <location>
        <begin position="1"/>
        <end position="16"/>
    </location>
</feature>
<comment type="caution">
    <text evidence="3">The sequence shown here is derived from an EMBL/GenBank/DDBJ whole genome shotgun (WGS) entry which is preliminary data.</text>
</comment>
<organism evidence="3 4">
    <name type="scientific">Modestobacter marinus</name>
    <dbReference type="NCBI Taxonomy" id="477641"/>
    <lineage>
        <taxon>Bacteria</taxon>
        <taxon>Bacillati</taxon>
        <taxon>Actinomycetota</taxon>
        <taxon>Actinomycetes</taxon>
        <taxon>Geodermatophilales</taxon>
        <taxon>Geodermatophilaceae</taxon>
        <taxon>Modestobacter</taxon>
    </lineage>
</organism>
<dbReference type="Pfam" id="PF02620">
    <property type="entry name" value="YceD"/>
    <property type="match status" value="1"/>
</dbReference>
<proteinExistence type="predicted"/>
<dbReference type="EMBL" id="JAAMPA010000001">
    <property type="protein sequence ID" value="NIH67983.1"/>
    <property type="molecule type" value="Genomic_DNA"/>
</dbReference>
<dbReference type="PANTHER" id="PTHR34374:SF1">
    <property type="entry name" value="LARGE RIBOSOMAL RNA SUBUNIT ACCUMULATION PROTEIN YCED HOMOLOG 1, CHLOROPLASTIC"/>
    <property type="match status" value="1"/>
</dbReference>
<evidence type="ECO:0000256" key="1">
    <source>
        <dbReference type="SAM" id="MobiDB-lite"/>
    </source>
</evidence>
<dbReference type="Proteomes" id="UP000552836">
    <property type="component" value="Unassembled WGS sequence"/>
</dbReference>
<dbReference type="PANTHER" id="PTHR34374">
    <property type="entry name" value="LARGE RIBOSOMAL RNA SUBUNIT ACCUMULATION PROTEIN YCED HOMOLOG 1, CHLOROPLASTIC"/>
    <property type="match status" value="1"/>
</dbReference>
<reference evidence="3 4" key="3">
    <citation type="submission" date="2020-02" db="EMBL/GenBank/DDBJ databases">
        <title>Sequencing the genomes of 1000 actinobacteria strains.</title>
        <authorList>
            <person name="Klenk H.-P."/>
        </authorList>
    </citation>
    <scope>NUCLEOTIDE SEQUENCE [LARGE SCALE GENOMIC DNA]</scope>
    <source>
        <strain evidence="3 4">DSM 45201</strain>
    </source>
</reference>
<evidence type="ECO:0000313" key="3">
    <source>
        <dbReference type="EMBL" id="NIH67983.1"/>
    </source>
</evidence>
<feature type="region of interest" description="Disordered" evidence="1">
    <location>
        <begin position="212"/>
        <end position="241"/>
    </location>
</feature>
<name>A0A846LIP7_9ACTN</name>